<dbReference type="InterPro" id="IPR004394">
    <property type="entry name" value="Iojap/RsfS/C7orf30"/>
</dbReference>
<protein>
    <submittedName>
        <fullName evidence="3">Uncharacterized protein</fullName>
    </submittedName>
</protein>
<feature type="region of interest" description="Disordered" evidence="2">
    <location>
        <begin position="95"/>
        <end position="116"/>
    </location>
</feature>
<feature type="region of interest" description="Disordered" evidence="2">
    <location>
        <begin position="40"/>
        <end position="62"/>
    </location>
</feature>
<dbReference type="PANTHER" id="PTHR21043:SF0">
    <property type="entry name" value="MITOCHONDRIAL ASSEMBLY OF RIBOSOMAL LARGE SUBUNIT PROTEIN 1"/>
    <property type="match status" value="1"/>
</dbReference>
<dbReference type="Gene3D" id="3.30.460.10">
    <property type="entry name" value="Beta Polymerase, domain 2"/>
    <property type="match status" value="1"/>
</dbReference>
<dbReference type="GO" id="GO:0043023">
    <property type="term" value="F:ribosomal large subunit binding"/>
    <property type="evidence" value="ECO:0007669"/>
    <property type="project" value="TreeGrafter"/>
</dbReference>
<sequence length="339" mass="38788">MATRRVFTANGPKILKTSIASQRVSQWYIRNSFFSTGNQRNDSKFDEWIPPEQPLSGDKGQSHLYVTPRMEQDDEDVDEEEALRRLEVALQKLDEEEARSKQEHHASDGTGAKGEETVDWLQTRRSVLGDDGFDMVKPSEAALKIQQASDIAVKEFTLFTKDEIAACLKALGGRDIIVVLDDPKKKRFGGAVIGMIIVTGTSTVQLRKLADALVRQLRRRKLQERGVVGAQLGAECSDDPNEGWVVVDCHNYIVHLQDERMRRALKLEALWTGRDRLYDLNIADEDEVDKYVAENPVPEGYERTVFDWDTRLRELQKNRWVSPNKPLVPKKRTRKTRKR</sequence>
<gene>
    <name evidence="3" type="ORF">PTTT1_LOCUS2634</name>
</gene>
<evidence type="ECO:0000313" key="3">
    <source>
        <dbReference type="EMBL" id="CAG9277047.1"/>
    </source>
</evidence>
<dbReference type="Proteomes" id="UP000836788">
    <property type="component" value="Chromosome 1"/>
</dbReference>
<accession>A0A8J9SDL6</accession>
<dbReference type="GO" id="GO:0090071">
    <property type="term" value="P:negative regulation of ribosome biogenesis"/>
    <property type="evidence" value="ECO:0007669"/>
    <property type="project" value="TreeGrafter"/>
</dbReference>
<dbReference type="SMR" id="A0A8J9SDL6"/>
<dbReference type="AlphaFoldDB" id="A0A8J9SDL6"/>
<name>A0A8J9SDL6_PHATR</name>
<comment type="similarity">
    <text evidence="1">Belongs to the Iojap/RsfS family.</text>
</comment>
<proteinExistence type="inferred from homology"/>
<dbReference type="GO" id="GO:0017148">
    <property type="term" value="P:negative regulation of translation"/>
    <property type="evidence" value="ECO:0007669"/>
    <property type="project" value="TreeGrafter"/>
</dbReference>
<dbReference type="EMBL" id="OU594942">
    <property type="protein sequence ID" value="CAG9277047.1"/>
    <property type="molecule type" value="Genomic_DNA"/>
</dbReference>
<dbReference type="PANTHER" id="PTHR21043">
    <property type="entry name" value="IOJAP SUPERFAMILY ORTHOLOG"/>
    <property type="match status" value="1"/>
</dbReference>
<evidence type="ECO:0000256" key="2">
    <source>
        <dbReference type="SAM" id="MobiDB-lite"/>
    </source>
</evidence>
<dbReference type="Pfam" id="PF02410">
    <property type="entry name" value="RsfS"/>
    <property type="match status" value="1"/>
</dbReference>
<organism evidence="3">
    <name type="scientific">Phaeodactylum tricornutum</name>
    <name type="common">Diatom</name>
    <dbReference type="NCBI Taxonomy" id="2850"/>
    <lineage>
        <taxon>Eukaryota</taxon>
        <taxon>Sar</taxon>
        <taxon>Stramenopiles</taxon>
        <taxon>Ochrophyta</taxon>
        <taxon>Bacillariophyta</taxon>
        <taxon>Bacillariophyceae</taxon>
        <taxon>Bacillariophycidae</taxon>
        <taxon>Naviculales</taxon>
        <taxon>Phaeodactylaceae</taxon>
        <taxon>Phaeodactylum</taxon>
    </lineage>
</organism>
<dbReference type="InterPro" id="IPR043519">
    <property type="entry name" value="NT_sf"/>
</dbReference>
<dbReference type="SUPFAM" id="SSF81301">
    <property type="entry name" value="Nucleotidyltransferase"/>
    <property type="match status" value="1"/>
</dbReference>
<reference evidence="3" key="1">
    <citation type="submission" date="2022-02" db="EMBL/GenBank/DDBJ databases">
        <authorList>
            <person name="Giguere J D."/>
        </authorList>
    </citation>
    <scope>NUCLEOTIDE SEQUENCE</scope>
    <source>
        <strain evidence="3">CCAP 1055/1</strain>
    </source>
</reference>
<feature type="compositionally biased region" description="Basic and acidic residues" evidence="2">
    <location>
        <begin position="98"/>
        <end position="107"/>
    </location>
</feature>
<evidence type="ECO:0000256" key="1">
    <source>
        <dbReference type="ARBA" id="ARBA00010574"/>
    </source>
</evidence>